<dbReference type="PANTHER" id="PTHR33221:SF5">
    <property type="entry name" value="HTH-TYPE TRANSCRIPTIONAL REGULATOR ISCR"/>
    <property type="match status" value="1"/>
</dbReference>
<dbReference type="GO" id="GO:0003700">
    <property type="term" value="F:DNA-binding transcription factor activity"/>
    <property type="evidence" value="ECO:0007669"/>
    <property type="project" value="TreeGrafter"/>
</dbReference>
<evidence type="ECO:0000256" key="1">
    <source>
        <dbReference type="ARBA" id="ARBA00023125"/>
    </source>
</evidence>
<comment type="caution">
    <text evidence="2">The sequence shown here is derived from an EMBL/GenBank/DDBJ whole genome shotgun (WGS) entry which is preliminary data.</text>
</comment>
<dbReference type="SUPFAM" id="SSF46785">
    <property type="entry name" value="Winged helix' DNA-binding domain"/>
    <property type="match status" value="1"/>
</dbReference>
<dbReference type="GO" id="GO:0005829">
    <property type="term" value="C:cytosol"/>
    <property type="evidence" value="ECO:0007669"/>
    <property type="project" value="TreeGrafter"/>
</dbReference>
<accession>A0A0R1YHM5</accession>
<reference evidence="2 3" key="1">
    <citation type="journal article" date="2015" name="Genome Announc.">
        <title>Expanding the biotechnology potential of lactobacilli through comparative genomics of 213 strains and associated genera.</title>
        <authorList>
            <person name="Sun Z."/>
            <person name="Harris H.M."/>
            <person name="McCann A."/>
            <person name="Guo C."/>
            <person name="Argimon S."/>
            <person name="Zhang W."/>
            <person name="Yang X."/>
            <person name="Jeffery I.B."/>
            <person name="Cooney J.C."/>
            <person name="Kagawa T.F."/>
            <person name="Liu W."/>
            <person name="Song Y."/>
            <person name="Salvetti E."/>
            <person name="Wrobel A."/>
            <person name="Rasinkangas P."/>
            <person name="Parkhill J."/>
            <person name="Rea M.C."/>
            <person name="O'Sullivan O."/>
            <person name="Ritari J."/>
            <person name="Douillard F.P."/>
            <person name="Paul Ross R."/>
            <person name="Yang R."/>
            <person name="Briner A.E."/>
            <person name="Felis G.E."/>
            <person name="de Vos W.M."/>
            <person name="Barrangou R."/>
            <person name="Klaenhammer T.R."/>
            <person name="Caufield P.W."/>
            <person name="Cui Y."/>
            <person name="Zhang H."/>
            <person name="O'Toole P.W."/>
        </authorList>
    </citation>
    <scope>NUCLEOTIDE SEQUENCE [LARGE SCALE GENOMIC DNA]</scope>
    <source>
        <strain evidence="2 3">DSM 18390</strain>
    </source>
</reference>
<dbReference type="Gene3D" id="1.10.10.10">
    <property type="entry name" value="Winged helix-like DNA-binding domain superfamily/Winged helix DNA-binding domain"/>
    <property type="match status" value="1"/>
</dbReference>
<evidence type="ECO:0000313" key="2">
    <source>
        <dbReference type="EMBL" id="KRM40420.1"/>
    </source>
</evidence>
<dbReference type="PATRIC" id="fig|1423786.4.peg.2969"/>
<proteinExistence type="predicted"/>
<dbReference type="RefSeq" id="WP_054736341.1">
    <property type="nucleotide sequence ID" value="NZ_AZFZ01000082.1"/>
</dbReference>
<name>A0A0R1YHM5_9LACO</name>
<dbReference type="AlphaFoldDB" id="A0A0R1YHM5"/>
<dbReference type="PANTHER" id="PTHR33221">
    <property type="entry name" value="WINGED HELIX-TURN-HELIX TRANSCRIPTIONAL REGULATOR, RRF2 FAMILY"/>
    <property type="match status" value="1"/>
</dbReference>
<organism evidence="2 3">
    <name type="scientific">Lentilactobacillus parafarraginis DSM 18390 = JCM 14109</name>
    <dbReference type="NCBI Taxonomy" id="1423786"/>
    <lineage>
        <taxon>Bacteria</taxon>
        <taxon>Bacillati</taxon>
        <taxon>Bacillota</taxon>
        <taxon>Bacilli</taxon>
        <taxon>Lactobacillales</taxon>
        <taxon>Lactobacillaceae</taxon>
        <taxon>Lentilactobacillus</taxon>
    </lineage>
</organism>
<dbReference type="Proteomes" id="UP000051010">
    <property type="component" value="Unassembled WGS sequence"/>
</dbReference>
<protein>
    <submittedName>
        <fullName evidence="2">Transcriptional regulator Rrf2 family protein</fullName>
    </submittedName>
</protein>
<sequence length="141" mass="15737">MSFSIAYTQALEITAYVGIKSDEERFEYLSIEKISDKLNIPVPSIKRISALLKRNGILKSKTGIYGGLRLAKNANQISFYDILVAIEGTNHLFQVHGDFDPGAFIDQKKVEQWLKNSSKVLNKAEDAMLSVLKDTTIADVN</sequence>
<dbReference type="InterPro" id="IPR036390">
    <property type="entry name" value="WH_DNA-bd_sf"/>
</dbReference>
<dbReference type="InterPro" id="IPR000944">
    <property type="entry name" value="Tscrpt_reg_Rrf2"/>
</dbReference>
<dbReference type="InterPro" id="IPR036388">
    <property type="entry name" value="WH-like_DNA-bd_sf"/>
</dbReference>
<evidence type="ECO:0000313" key="3">
    <source>
        <dbReference type="Proteomes" id="UP000051010"/>
    </source>
</evidence>
<dbReference type="Pfam" id="PF02082">
    <property type="entry name" value="Rrf2"/>
    <property type="match status" value="1"/>
</dbReference>
<gene>
    <name evidence="2" type="ORF">FD47_GL002824</name>
</gene>
<dbReference type="GO" id="GO:0003677">
    <property type="term" value="F:DNA binding"/>
    <property type="evidence" value="ECO:0007669"/>
    <property type="project" value="UniProtKB-KW"/>
</dbReference>
<dbReference type="EMBL" id="AZFZ01000082">
    <property type="protein sequence ID" value="KRM40420.1"/>
    <property type="molecule type" value="Genomic_DNA"/>
</dbReference>
<dbReference type="PROSITE" id="PS51197">
    <property type="entry name" value="HTH_RRF2_2"/>
    <property type="match status" value="1"/>
</dbReference>
<keyword evidence="1" id="KW-0238">DNA-binding</keyword>